<comment type="caution">
    <text evidence="2">The sequence shown here is derived from an EMBL/GenBank/DDBJ whole genome shotgun (WGS) entry which is preliminary data.</text>
</comment>
<dbReference type="InterPro" id="IPR026870">
    <property type="entry name" value="Zinc_ribbon_dom"/>
</dbReference>
<name>A0A4R1R1D7_9FIRM</name>
<protein>
    <recommendedName>
        <fullName evidence="1">Zinc-ribbon domain-containing protein</fullName>
    </recommendedName>
</protein>
<dbReference type="EMBL" id="SLUM01000006">
    <property type="protein sequence ID" value="TCL59143.1"/>
    <property type="molecule type" value="Genomic_DNA"/>
</dbReference>
<feature type="domain" description="Zinc-ribbon" evidence="1">
    <location>
        <begin position="112"/>
        <end position="133"/>
    </location>
</feature>
<organism evidence="2 3">
    <name type="scientific">Allofournierella massiliensis</name>
    <dbReference type="NCBI Taxonomy" id="1650663"/>
    <lineage>
        <taxon>Bacteria</taxon>
        <taxon>Bacillati</taxon>
        <taxon>Bacillota</taxon>
        <taxon>Clostridia</taxon>
        <taxon>Eubacteriales</taxon>
        <taxon>Oscillospiraceae</taxon>
        <taxon>Allofournierella</taxon>
    </lineage>
</organism>
<dbReference type="AlphaFoldDB" id="A0A4R1R1D7"/>
<dbReference type="Proteomes" id="UP000295184">
    <property type="component" value="Unassembled WGS sequence"/>
</dbReference>
<dbReference type="Pfam" id="PF13240">
    <property type="entry name" value="Zn_Ribbon_1"/>
    <property type="match status" value="1"/>
</dbReference>
<accession>A0A4R1R1D7</accession>
<dbReference type="STRING" id="1650663.GCA_001486665_03238"/>
<reference evidence="2 3" key="1">
    <citation type="submission" date="2019-03" db="EMBL/GenBank/DDBJ databases">
        <title>Genomic Encyclopedia of Type Strains, Phase IV (KMG-IV): sequencing the most valuable type-strain genomes for metagenomic binning, comparative biology and taxonomic classification.</title>
        <authorList>
            <person name="Goeker M."/>
        </authorList>
    </citation>
    <scope>NUCLEOTIDE SEQUENCE [LARGE SCALE GENOMIC DNA]</scope>
    <source>
        <strain evidence="2 3">DSM 100451</strain>
    </source>
</reference>
<sequence length="133" mass="14568">MNIDLDKILETGAQLADSAKKTATDLAQKGKKQVDLMNAQTRLSKAQRQLGALVYSLEKNGEKNELLVKKYVDAISTIEEEIETLKKQESQGQTSYTYTYTAPAQEPGKKTCPQCGAEVDEDALFCSCCGAQL</sequence>
<evidence type="ECO:0000313" key="2">
    <source>
        <dbReference type="EMBL" id="TCL59143.1"/>
    </source>
</evidence>
<evidence type="ECO:0000259" key="1">
    <source>
        <dbReference type="Pfam" id="PF13240"/>
    </source>
</evidence>
<gene>
    <name evidence="2" type="ORF">EDD77_10657</name>
</gene>
<evidence type="ECO:0000313" key="3">
    <source>
        <dbReference type="Proteomes" id="UP000295184"/>
    </source>
</evidence>
<proteinExistence type="predicted"/>
<dbReference type="RefSeq" id="WP_058966720.1">
    <property type="nucleotide sequence ID" value="NZ_CABKVM010000019.1"/>
</dbReference>